<gene>
    <name evidence="4" type="ORF">SAMN05446037_10652</name>
</gene>
<dbReference type="Gene3D" id="2.60.40.680">
    <property type="match status" value="1"/>
</dbReference>
<reference evidence="4 5" key="1">
    <citation type="submission" date="2017-06" db="EMBL/GenBank/DDBJ databases">
        <authorList>
            <person name="Kim H.J."/>
            <person name="Triplett B.A."/>
        </authorList>
    </citation>
    <scope>NUCLEOTIDE SEQUENCE [LARGE SCALE GENOMIC DNA]</scope>
    <source>
        <strain evidence="4 5">SCA</strain>
    </source>
</reference>
<protein>
    <submittedName>
        <fullName evidence="4">RHS repeat-associated core domain-containing protein</fullName>
    </submittedName>
</protein>
<feature type="domain" description="Teneurin-like YD-shell" evidence="3">
    <location>
        <begin position="449"/>
        <end position="645"/>
    </location>
</feature>
<evidence type="ECO:0000313" key="5">
    <source>
        <dbReference type="Proteomes" id="UP000198304"/>
    </source>
</evidence>
<dbReference type="PANTHER" id="PTHR32305">
    <property type="match status" value="1"/>
</dbReference>
<dbReference type="InterPro" id="IPR056823">
    <property type="entry name" value="TEN-like_YD-shell"/>
</dbReference>
<dbReference type="PROSITE" id="PS00018">
    <property type="entry name" value="EF_HAND_1"/>
    <property type="match status" value="2"/>
</dbReference>
<dbReference type="InterPro" id="IPR045351">
    <property type="entry name" value="DUF6531"/>
</dbReference>
<feature type="domain" description="Teneurin-like YD-shell" evidence="3">
    <location>
        <begin position="1381"/>
        <end position="1578"/>
    </location>
</feature>
<dbReference type="InterPro" id="IPR018247">
    <property type="entry name" value="EF_Hand_1_Ca_BS"/>
</dbReference>
<dbReference type="EMBL" id="FZOJ01000065">
    <property type="protein sequence ID" value="SNT25939.1"/>
    <property type="molecule type" value="Genomic_DNA"/>
</dbReference>
<proteinExistence type="predicted"/>
<evidence type="ECO:0000259" key="3">
    <source>
        <dbReference type="Pfam" id="PF25023"/>
    </source>
</evidence>
<keyword evidence="5" id="KW-1185">Reference proteome</keyword>
<dbReference type="SUPFAM" id="SSF49384">
    <property type="entry name" value="Carbohydrate-binding domain"/>
    <property type="match status" value="1"/>
</dbReference>
<evidence type="ECO:0000256" key="1">
    <source>
        <dbReference type="ARBA" id="ARBA00022737"/>
    </source>
</evidence>
<evidence type="ECO:0000313" key="4">
    <source>
        <dbReference type="EMBL" id="SNT25939.1"/>
    </source>
</evidence>
<dbReference type="GO" id="GO:0000272">
    <property type="term" value="P:polysaccharide catabolic process"/>
    <property type="evidence" value="ECO:0007669"/>
    <property type="project" value="InterPro"/>
</dbReference>
<dbReference type="InterPro" id="IPR006530">
    <property type="entry name" value="YD"/>
</dbReference>
<dbReference type="Proteomes" id="UP000198304">
    <property type="component" value="Unassembled WGS sequence"/>
</dbReference>
<dbReference type="Pfam" id="PF25023">
    <property type="entry name" value="TEN_YD-shell"/>
    <property type="match status" value="5"/>
</dbReference>
<name>A0A239L8E1_9FIRM</name>
<keyword evidence="1" id="KW-0677">Repeat</keyword>
<evidence type="ECO:0000259" key="2">
    <source>
        <dbReference type="Pfam" id="PF20148"/>
    </source>
</evidence>
<feature type="domain" description="Teneurin-like YD-shell" evidence="3">
    <location>
        <begin position="1284"/>
        <end position="1372"/>
    </location>
</feature>
<sequence length="2180" mass="248089">MSSLINHKEVVDSIVNTSISFPLNKWYDDDTYKGPLDKFGSMQTIVVDPGGTRIETKEIFTATSYPDSTYYYNRGGYTGTLNLVNVIQEERGGGDTGGDGDQSQQEYIEREKENIETGYYDKYGSLVRTTYSWGNSNNHPTLYINDSSYEGEIPSIGYYKDPPQTTYNPDGSYQVVIRHVGVYGGYVRIKSQGEGGGGTYTVYTGFYSGTVTKPPVYEYLQQYKGTVYTNKIIQSNYGTPCNTQMVNEPVNIATGNYYATEIDLSIPDRGPALEITRYYNSLDTRSGMIGKGWRLNYESSIEIDGDTGDAIVTYPEGRTIVFDLQISTGKYIAPETVFDTLTKKQDGTFELRWQDKTIYGYNSDGKLTSISDKNNNRLTVQYDGSGNLSRVISAGGKRLDFTNEAGKIKTITDPIGRTIVYSYNGSNLSQVKDTGNGTTRYAYNSLGITSITDQNGKRFIENTYDEFGRIIKQYDENNNLIHYNYDVINKINTYTITSTGHSISYEYNEKLYITKKTFQDTTYEDYTYDQWGNKNQIKDRKGNITKYTYDARGNLRSMISPSPFLYETTYIYDQQDNLLQYKEPNNFTITYEYDSNSNMTKSIAQIDENTDAITVYDYDDYGRIISITDPESNTTEMEYENGSSPVKIIDPEGGVREYSYDNLGRRTSEITILGTTIYVYNNKDKIEKIIDPLNNITRMKYDHRGNLIKRIKPEAYNQQTDDGQGYTYVYDGMDRLIREVDPLGNVKAYKYNDEGYKTKEINPNFYNAATGDGKGIGFQYDSSGRLIKTTNPSGKKSRTIYDPVGNIIKLINANHYNEGIDNGPGIEYVYDNLNRIIMEKDPEGRTVRKLVYNAKGNIIKEIDAKGYLSASNDDARYGTVFKYNLAGWLLEKREPLKKENDTTYYRITKFSYDKTGKIIEEKHSKEYTTLTGEPTDGNIITYTYDQCGRSKTISDSTGAYIEYCYDPLGNVTKEKNKINNEKFKTIGYEYNDTGKIIKKWQEIDAEDLAIEDQETIHAETVLQYDKNGNLINMTSPEGHVTDFVYDLADRLKEKRQKVNQQAISVKGTTASIISDKTILYQGKTYEFQVIIHPHEAITAVDLQIDYDSRLLEILDVDRIQSVMVNTRTPRKIMINASKINYTADIQIATITMKVKDTVAGTSSLIMNPTSTYTTVDGTYHFSGLCGKTIYANGPDMNEDGKVEVNDFTLTALLKGIGVNDQLFEEKYDINNNGIIDNEDLDFIRDWIFQDKSAQLNKIALERFLQKHTSAVYEVETAEEVERVTTYGYDKAGNLVKETDTNQAFVEYRYDELNRLIAITHKTGGTSRIFYDEVGNKIKEVLPENYNTSQDDGLGTTYTYDKMNRLIMITNATGEVIQKNIYDTNGNLMKVIDGKGYLAGGNDDARYGMEYSHDFGNRLTTVITPEVKLKGSTTASYTYDALDHILTYQDGEGNLTTYFRDAWGRATRIIDAEEVSTYYQYDYAGNLVMTKDGKNNTTRYSYNSLNLLASIIDPTNERITYYYDKEGRRVKEIDRNGKNLYYQYNHDNNLTSRRVEETQEIESYYYNKDGTLLAAANNNGIDVFQYTPSGHLKKKARNGKTLLEYTYNKNDNVVKMKALDETTHYDYDPLGRLQRVREDNGISATYHYNIDDTLSTISYANGINHSYNYDRDKNVISLLHKSPQGEMINNLTYTYDTRGNQLTKTENQETTIYTYDEINRLKTVAYPKIGTETFDYDNAGNRTFRQMGQEITTYEYDTRNRLTKSGKNGIITTYNYDNNGNLLKEIEENKTTTYHYDSFNRQIEVVKPDGSYQINHYDAMGHRVGITEKGISHDFVLSGANIIAEINTNTGGVTRYTRGHSLVATKDHRGITGYYLHNPHRDIMNLVGDNGEIQNKYQYDAFGNITDHAARIANPFRYAGEQYDQMAEQYYLRARYYNPKIGRFTQEDTFRGDGLNLYTYVANNPVRYVDPSGLAKCSPNNEVDAVKGAEPLVRSDDAKGTSRDNQYIYQNDVIDLLENRGFTSRGEYLSYNSGNKIYDIARLFTDDFLTGVATESVKTFSVTGAKYLSGIGYASTAYSIGKISDKLEKNEILKEYGGDKLEIFTYSEQHLQISDSGPGTKSTLIQKTAMVISKNADEEVVTGLITSATITVSRTGIYESDKPRYEFGMFDFTQEILNELR</sequence>
<dbReference type="InterPro" id="IPR031325">
    <property type="entry name" value="RHS_repeat"/>
</dbReference>
<dbReference type="OrthoDB" id="9771173at2"/>
<organism evidence="4 5">
    <name type="scientific">Anaerovirgula multivorans</name>
    <dbReference type="NCBI Taxonomy" id="312168"/>
    <lineage>
        <taxon>Bacteria</taxon>
        <taxon>Bacillati</taxon>
        <taxon>Bacillota</taxon>
        <taxon>Clostridia</taxon>
        <taxon>Peptostreptococcales</taxon>
        <taxon>Natronincolaceae</taxon>
        <taxon>Anaerovirgula</taxon>
    </lineage>
</organism>
<accession>A0A239L8E1</accession>
<feature type="domain" description="Teneurin-like YD-shell" evidence="3">
    <location>
        <begin position="1594"/>
        <end position="1677"/>
    </location>
</feature>
<dbReference type="NCBIfam" id="TIGR03696">
    <property type="entry name" value="Rhs_assc_core"/>
    <property type="match status" value="1"/>
</dbReference>
<dbReference type="CDD" id="cd08547">
    <property type="entry name" value="Type_II_cohesin"/>
    <property type="match status" value="1"/>
</dbReference>
<dbReference type="Gene3D" id="1.10.1330.10">
    <property type="entry name" value="Dockerin domain"/>
    <property type="match status" value="1"/>
</dbReference>
<dbReference type="NCBIfam" id="TIGR01643">
    <property type="entry name" value="YD_repeat_2x"/>
    <property type="match status" value="7"/>
</dbReference>
<dbReference type="Gene3D" id="2.180.10.10">
    <property type="entry name" value="RHS repeat-associated core"/>
    <property type="match status" value="5"/>
</dbReference>
<dbReference type="PANTHER" id="PTHR32305:SF15">
    <property type="entry name" value="PROTEIN RHSA-RELATED"/>
    <property type="match status" value="1"/>
</dbReference>
<dbReference type="GO" id="GO:0030246">
    <property type="term" value="F:carbohydrate binding"/>
    <property type="evidence" value="ECO:0007669"/>
    <property type="project" value="InterPro"/>
</dbReference>
<dbReference type="InterPro" id="IPR022385">
    <property type="entry name" value="Rhs_assc_core"/>
</dbReference>
<dbReference type="InterPro" id="IPR050708">
    <property type="entry name" value="T6SS_VgrG/RHS"/>
</dbReference>
<dbReference type="Pfam" id="PF20148">
    <property type="entry name" value="DUF6531"/>
    <property type="match status" value="1"/>
</dbReference>
<dbReference type="InterPro" id="IPR008965">
    <property type="entry name" value="CBM2/CBM3_carb-bd_dom_sf"/>
</dbReference>
<dbReference type="Pfam" id="PF05593">
    <property type="entry name" value="RHS_repeat"/>
    <property type="match status" value="3"/>
</dbReference>
<feature type="domain" description="DUF6531" evidence="2">
    <location>
        <begin position="248"/>
        <end position="322"/>
    </location>
</feature>
<dbReference type="RefSeq" id="WP_089285590.1">
    <property type="nucleotide sequence ID" value="NZ_FZOJ01000065.1"/>
</dbReference>
<dbReference type="InterPro" id="IPR036439">
    <property type="entry name" value="Dockerin_dom_sf"/>
</dbReference>
<feature type="domain" description="Teneurin-like YD-shell" evidence="3">
    <location>
        <begin position="1689"/>
        <end position="1965"/>
    </location>
</feature>